<dbReference type="Gene3D" id="1.10.10.10">
    <property type="entry name" value="Winged helix-like DNA-binding domain superfamily/Winged helix DNA-binding domain"/>
    <property type="match status" value="1"/>
</dbReference>
<feature type="domain" description="HTH crp-type" evidence="6">
    <location>
        <begin position="1"/>
        <end position="59"/>
    </location>
</feature>
<dbReference type="InterPro" id="IPR012318">
    <property type="entry name" value="HTH_CRP"/>
</dbReference>
<dbReference type="RefSeq" id="WP_151422000.1">
    <property type="nucleotide sequence ID" value="NZ_WBJX01000001.1"/>
</dbReference>
<dbReference type="InterPro" id="IPR007324">
    <property type="entry name" value="Sugar-bd_dom_put"/>
</dbReference>
<protein>
    <submittedName>
        <fullName evidence="7">Helix-turn-helix domain-containing protein</fullName>
    </submittedName>
</protein>
<gene>
    <name evidence="7" type="ORF">F8O03_00965</name>
</gene>
<keyword evidence="3" id="KW-0238">DNA-binding</keyword>
<evidence type="ECO:0000259" key="6">
    <source>
        <dbReference type="PROSITE" id="PS51063"/>
    </source>
</evidence>
<dbReference type="Pfam" id="PF13545">
    <property type="entry name" value="HTH_Crp_2"/>
    <property type="match status" value="1"/>
</dbReference>
<dbReference type="Gene3D" id="3.40.50.1360">
    <property type="match status" value="1"/>
</dbReference>
<dbReference type="OrthoDB" id="186585at2"/>
<dbReference type="PANTHER" id="PTHR34294:SF1">
    <property type="entry name" value="TRANSCRIPTIONAL REGULATOR LSRR"/>
    <property type="match status" value="1"/>
</dbReference>
<reference evidence="7 8" key="1">
    <citation type="submission" date="2019-09" db="EMBL/GenBank/DDBJ databases">
        <title>Phylogeny of genus Pseudoclavibacter and closely related genus.</title>
        <authorList>
            <person name="Li Y."/>
        </authorList>
    </citation>
    <scope>NUCLEOTIDE SEQUENCE [LARGE SCALE GENOMIC DNA]</scope>
    <source>
        <strain evidence="7 8">THG-MD12</strain>
    </source>
</reference>
<comment type="similarity">
    <text evidence="1">Belongs to the SorC transcriptional regulatory family.</text>
</comment>
<feature type="domain" description="HTH cro/C1-type" evidence="5">
    <location>
        <begin position="11"/>
        <end position="41"/>
    </location>
</feature>
<evidence type="ECO:0000313" key="8">
    <source>
        <dbReference type="Proteomes" id="UP000490386"/>
    </source>
</evidence>
<dbReference type="GO" id="GO:0003677">
    <property type="term" value="F:DNA binding"/>
    <property type="evidence" value="ECO:0007669"/>
    <property type="project" value="UniProtKB-KW"/>
</dbReference>
<dbReference type="InterPro" id="IPR036388">
    <property type="entry name" value="WH-like_DNA-bd_sf"/>
</dbReference>
<keyword evidence="4" id="KW-0804">Transcription</keyword>
<evidence type="ECO:0000256" key="1">
    <source>
        <dbReference type="ARBA" id="ARBA00010466"/>
    </source>
</evidence>
<dbReference type="InterPro" id="IPR051054">
    <property type="entry name" value="SorC_transcr_regulators"/>
</dbReference>
<dbReference type="PROSITE" id="PS50943">
    <property type="entry name" value="HTH_CROC1"/>
    <property type="match status" value="1"/>
</dbReference>
<dbReference type="SUPFAM" id="SSF46689">
    <property type="entry name" value="Homeodomain-like"/>
    <property type="match status" value="1"/>
</dbReference>
<evidence type="ECO:0000256" key="4">
    <source>
        <dbReference type="ARBA" id="ARBA00023163"/>
    </source>
</evidence>
<dbReference type="SUPFAM" id="SSF100950">
    <property type="entry name" value="NagB/RpiA/CoA transferase-like"/>
    <property type="match status" value="1"/>
</dbReference>
<organism evidence="7 8">
    <name type="scientific">Pseudoclavibacter terrae</name>
    <dbReference type="NCBI Taxonomy" id="1530195"/>
    <lineage>
        <taxon>Bacteria</taxon>
        <taxon>Bacillati</taxon>
        <taxon>Actinomycetota</taxon>
        <taxon>Actinomycetes</taxon>
        <taxon>Micrococcales</taxon>
        <taxon>Microbacteriaceae</taxon>
        <taxon>Pseudoclavibacter</taxon>
    </lineage>
</organism>
<dbReference type="InterPro" id="IPR009057">
    <property type="entry name" value="Homeodomain-like_sf"/>
</dbReference>
<name>A0A7J5B461_9MICO</name>
<dbReference type="GO" id="GO:0030246">
    <property type="term" value="F:carbohydrate binding"/>
    <property type="evidence" value="ECO:0007669"/>
    <property type="project" value="InterPro"/>
</dbReference>
<dbReference type="GO" id="GO:0006355">
    <property type="term" value="P:regulation of DNA-templated transcription"/>
    <property type="evidence" value="ECO:0007669"/>
    <property type="project" value="InterPro"/>
</dbReference>
<evidence type="ECO:0000313" key="7">
    <source>
        <dbReference type="EMBL" id="KAB1638959.1"/>
    </source>
</evidence>
<dbReference type="AlphaFoldDB" id="A0A7J5B461"/>
<keyword evidence="8" id="KW-1185">Reference proteome</keyword>
<evidence type="ECO:0000256" key="2">
    <source>
        <dbReference type="ARBA" id="ARBA00023015"/>
    </source>
</evidence>
<proteinExistence type="inferred from homology"/>
<evidence type="ECO:0000259" key="5">
    <source>
        <dbReference type="PROSITE" id="PS50943"/>
    </source>
</evidence>
<sequence length="317" mass="33009">MPAPRNAETLVRAARLYYLDGLSQSDVASALGVSRASVSRILSAARDQGIVEIRIHDPHVVGRVSELEQQIVDAFGVGAAVVVANLPGRHPLDVVAGAAADYFAERVPSVGSVGLSWGKSIDAFVEQIHVESTGRALTLCPLVGGMPFDSGPAGNTALERLSQKSGAKAFRFESPAVVESPQTWAALTRESSISSAIKRATDVQLAFVGIGSYGLHASRHIVSAMRLSDDERADLDAQQPVGDICGRFFDASGRALGSPVSERVIGITLEQLAAIPEVVGFAAGAEKAPGVAGSLHTGALDSVILDEDLARALVDLV</sequence>
<dbReference type="PROSITE" id="PS51063">
    <property type="entry name" value="HTH_CRP_2"/>
    <property type="match status" value="1"/>
</dbReference>
<dbReference type="Pfam" id="PF04198">
    <property type="entry name" value="Sugar-bind"/>
    <property type="match status" value="1"/>
</dbReference>
<dbReference type="EMBL" id="WBJX01000001">
    <property type="protein sequence ID" value="KAB1638959.1"/>
    <property type="molecule type" value="Genomic_DNA"/>
</dbReference>
<evidence type="ECO:0000256" key="3">
    <source>
        <dbReference type="ARBA" id="ARBA00023125"/>
    </source>
</evidence>
<dbReference type="InterPro" id="IPR037171">
    <property type="entry name" value="NagB/RpiA_transferase-like"/>
</dbReference>
<keyword evidence="2" id="KW-0805">Transcription regulation</keyword>
<dbReference type="Proteomes" id="UP000490386">
    <property type="component" value="Unassembled WGS sequence"/>
</dbReference>
<accession>A0A7J5B461</accession>
<dbReference type="PANTHER" id="PTHR34294">
    <property type="entry name" value="TRANSCRIPTIONAL REGULATOR-RELATED"/>
    <property type="match status" value="1"/>
</dbReference>
<comment type="caution">
    <text evidence="7">The sequence shown here is derived from an EMBL/GenBank/DDBJ whole genome shotgun (WGS) entry which is preliminary data.</text>
</comment>
<dbReference type="InterPro" id="IPR001387">
    <property type="entry name" value="Cro/C1-type_HTH"/>
</dbReference>